<dbReference type="Pfam" id="PF16822">
    <property type="entry name" value="ALGX"/>
    <property type="match status" value="1"/>
</dbReference>
<evidence type="ECO:0000256" key="2">
    <source>
        <dbReference type="ARBA" id="ARBA00005182"/>
    </source>
</evidence>
<dbReference type="AlphaFoldDB" id="A0A0B4CT19"/>
<keyword evidence="7" id="KW-0812">Transmembrane</keyword>
<evidence type="ECO:0000256" key="5">
    <source>
        <dbReference type="ARBA" id="ARBA00022764"/>
    </source>
</evidence>
<protein>
    <recommendedName>
        <fullName evidence="8">AlgX/AlgJ SGNH hydrolase-like domain-containing protein</fullName>
    </recommendedName>
</protein>
<comment type="caution">
    <text evidence="9">The sequence shown here is derived from an EMBL/GenBank/DDBJ whole genome shotgun (WGS) entry which is preliminary data.</text>
</comment>
<evidence type="ECO:0000256" key="4">
    <source>
        <dbReference type="ARBA" id="ARBA00022729"/>
    </source>
</evidence>
<accession>A0A0B4CT19</accession>
<evidence type="ECO:0000256" key="6">
    <source>
        <dbReference type="ARBA" id="ARBA00022841"/>
    </source>
</evidence>
<dbReference type="InterPro" id="IPR031811">
    <property type="entry name" value="ALGX/ALGJ_SGNH-like"/>
</dbReference>
<evidence type="ECO:0000256" key="3">
    <source>
        <dbReference type="ARBA" id="ARBA00022679"/>
    </source>
</evidence>
<evidence type="ECO:0000313" key="9">
    <source>
        <dbReference type="EMBL" id="KIC59577.1"/>
    </source>
</evidence>
<dbReference type="UniPathway" id="UPA00286"/>
<keyword evidence="6" id="KW-0016">Alginate biosynthesis</keyword>
<comment type="pathway">
    <text evidence="2">Glycan biosynthesis; alginate biosynthesis.</text>
</comment>
<keyword evidence="3" id="KW-0808">Transferase</keyword>
<name>A0A0B4CT19_9MICO</name>
<reference evidence="9 10" key="1">
    <citation type="submission" date="2014-12" db="EMBL/GenBank/DDBJ databases">
        <title>Genome sequencing of Microbacterium hominis TPW29.</title>
        <authorList>
            <person name="Tan P.W."/>
            <person name="Chan K.-G."/>
        </authorList>
    </citation>
    <scope>NUCLEOTIDE SEQUENCE [LARGE SCALE GENOMIC DNA]</scope>
    <source>
        <strain evidence="9 10">TPW29</strain>
    </source>
</reference>
<dbReference type="GO" id="GO:0042121">
    <property type="term" value="P:alginic acid biosynthetic process"/>
    <property type="evidence" value="ECO:0007669"/>
    <property type="project" value="UniProtKB-UniPathway"/>
</dbReference>
<feature type="domain" description="AlgX/AlgJ SGNH hydrolase-like" evidence="8">
    <location>
        <begin position="109"/>
        <end position="246"/>
    </location>
</feature>
<evidence type="ECO:0000256" key="1">
    <source>
        <dbReference type="ARBA" id="ARBA00004418"/>
    </source>
</evidence>
<dbReference type="EMBL" id="JWSZ01000002">
    <property type="protein sequence ID" value="KIC59577.1"/>
    <property type="molecule type" value="Genomic_DNA"/>
</dbReference>
<keyword evidence="7" id="KW-0472">Membrane</keyword>
<evidence type="ECO:0000313" key="10">
    <source>
        <dbReference type="Proteomes" id="UP000031202"/>
    </source>
</evidence>
<keyword evidence="5" id="KW-0574">Periplasm</keyword>
<dbReference type="GO" id="GO:0042597">
    <property type="term" value="C:periplasmic space"/>
    <property type="evidence" value="ECO:0007669"/>
    <property type="project" value="UniProtKB-SubCell"/>
</dbReference>
<feature type="transmembrane region" description="Helical" evidence="7">
    <location>
        <begin position="26"/>
        <end position="43"/>
    </location>
</feature>
<evidence type="ECO:0000259" key="8">
    <source>
        <dbReference type="Pfam" id="PF16822"/>
    </source>
</evidence>
<dbReference type="Proteomes" id="UP000031202">
    <property type="component" value="Unassembled WGS sequence"/>
</dbReference>
<proteinExistence type="predicted"/>
<dbReference type="RefSeq" id="WP_039412687.1">
    <property type="nucleotide sequence ID" value="NZ_JWSZ01000002.1"/>
</dbReference>
<dbReference type="GO" id="GO:0016740">
    <property type="term" value="F:transferase activity"/>
    <property type="evidence" value="ECO:0007669"/>
    <property type="project" value="UniProtKB-KW"/>
</dbReference>
<dbReference type="CDD" id="cd14440">
    <property type="entry name" value="AlgX_N_like_3"/>
    <property type="match status" value="1"/>
</dbReference>
<sequence length="402" mass="44219">MTSGTIQVPEGQELPVRRRWWRQLRFLPLVILALLCVIALITGRMTAAGLSQQGAAVAPVSTDRPSADAVSRVCRPAVAPPGQQPWIDDRSSAEAEWNRNAPGASERQVVGPHGWIFWSDYVDHYASQAVGRTLLTDLQVEQWVNHLTEVRDQLAQRDIPLYVIVTPSTSSIYPEELPTWMQRLRGSTIMDQFIAASGDLPVMDLRHDLIEQKDGPAHLFSWSNSHWTDYGAYVAWKQIAACTNAMDPVAKPLKVPAIDGTTVIGDFNEWAPFGIASPGVDWAVPNFVDPMMPVTRTDKSGVTEVVPGATGTDLSVLPATTTVPEPWTGKSALIFRDSMGGGLSPMWQQAYSPTWQVDEPYITGTIKPSNFAQLVDEHKPDVVIVQLAERYLLNAPPQGMGY</sequence>
<gene>
    <name evidence="9" type="ORF">RM52_02740</name>
</gene>
<keyword evidence="7" id="KW-1133">Transmembrane helix</keyword>
<organism evidence="9 10">
    <name type="scientific">Microbacterium hominis</name>
    <dbReference type="NCBI Taxonomy" id="162426"/>
    <lineage>
        <taxon>Bacteria</taxon>
        <taxon>Bacillati</taxon>
        <taxon>Actinomycetota</taxon>
        <taxon>Actinomycetes</taxon>
        <taxon>Micrococcales</taxon>
        <taxon>Microbacteriaceae</taxon>
        <taxon>Microbacterium</taxon>
    </lineage>
</organism>
<keyword evidence="4" id="KW-0732">Signal</keyword>
<comment type="subcellular location">
    <subcellularLocation>
        <location evidence="1">Periplasm</location>
    </subcellularLocation>
</comment>
<evidence type="ECO:0000256" key="7">
    <source>
        <dbReference type="SAM" id="Phobius"/>
    </source>
</evidence>